<protein>
    <recommendedName>
        <fullName evidence="5">Toprim domain-containing protein</fullName>
    </recommendedName>
</protein>
<organism evidence="3 4">
    <name type="scientific">Azospirillum formosense</name>
    <dbReference type="NCBI Taxonomy" id="861533"/>
    <lineage>
        <taxon>Bacteria</taxon>
        <taxon>Pseudomonadati</taxon>
        <taxon>Pseudomonadota</taxon>
        <taxon>Alphaproteobacteria</taxon>
        <taxon>Rhodospirillales</taxon>
        <taxon>Azospirillaceae</taxon>
        <taxon>Azospirillum</taxon>
    </lineage>
</organism>
<proteinExistence type="predicted"/>
<name>A0ABX2KVZ2_9PROT</name>
<dbReference type="RefSeq" id="WP_174439013.1">
    <property type="nucleotide sequence ID" value="NZ_BAABCC010000032.1"/>
</dbReference>
<gene>
    <name evidence="3" type="ORF">GBZ26_11790</name>
</gene>
<dbReference type="Pfam" id="PF23639">
    <property type="entry name" value="DUF7146"/>
    <property type="match status" value="1"/>
</dbReference>
<dbReference type="Proteomes" id="UP000639419">
    <property type="component" value="Unassembled WGS sequence"/>
</dbReference>
<evidence type="ECO:0000259" key="1">
    <source>
        <dbReference type="Pfam" id="PF13362"/>
    </source>
</evidence>
<evidence type="ECO:0000259" key="2">
    <source>
        <dbReference type="Pfam" id="PF23639"/>
    </source>
</evidence>
<evidence type="ECO:0008006" key="5">
    <source>
        <dbReference type="Google" id="ProtNLM"/>
    </source>
</evidence>
<dbReference type="EMBL" id="WHOR01000071">
    <property type="protein sequence ID" value="NUB19894.1"/>
    <property type="molecule type" value="Genomic_DNA"/>
</dbReference>
<reference evidence="3 4" key="1">
    <citation type="submission" date="2019-10" db="EMBL/GenBank/DDBJ databases">
        <title>Genome sequence of Azospirillum formosense CC-Nfb-7.</title>
        <authorList>
            <person name="Ambrosini A."/>
            <person name="Sant'Anna F.H."/>
            <person name="Cassan F.D."/>
            <person name="Souza E.M."/>
            <person name="Passaglia L.M.P."/>
        </authorList>
    </citation>
    <scope>NUCLEOTIDE SEQUENCE [LARGE SCALE GENOMIC DNA]</scope>
    <source>
        <strain evidence="3 4">CC-NFb-7</strain>
    </source>
</reference>
<feature type="domain" description="Toprim" evidence="1">
    <location>
        <begin position="234"/>
        <end position="321"/>
    </location>
</feature>
<dbReference type="InterPro" id="IPR055570">
    <property type="entry name" value="DUF7146"/>
</dbReference>
<evidence type="ECO:0000313" key="4">
    <source>
        <dbReference type="Proteomes" id="UP000639419"/>
    </source>
</evidence>
<dbReference type="Gene3D" id="3.40.1360.10">
    <property type="match status" value="1"/>
</dbReference>
<dbReference type="InterPro" id="IPR006171">
    <property type="entry name" value="TOPRIM_dom"/>
</dbReference>
<feature type="domain" description="DUF7146" evidence="2">
    <location>
        <begin position="124"/>
        <end position="221"/>
    </location>
</feature>
<evidence type="ECO:0000313" key="3">
    <source>
        <dbReference type="EMBL" id="NUB19894.1"/>
    </source>
</evidence>
<dbReference type="Pfam" id="PF13362">
    <property type="entry name" value="Toprim_3"/>
    <property type="match status" value="1"/>
</dbReference>
<keyword evidence="4" id="KW-1185">Reference proteome</keyword>
<comment type="caution">
    <text evidence="3">The sequence shown here is derived from an EMBL/GenBank/DDBJ whole genome shotgun (WGS) entry which is preliminary data.</text>
</comment>
<sequence length="326" mass="34977">MLDERGADMDALRQQLRDRTEDVAAALLGSPNLPLSSRHDLRFGRRGSLSVATAGERRGQWFEHGADEGGDLFSLIQRELSLDFPAAVRWALDLLGDTSCHTPPPQRSTAPSPACHDALAPWGWRIWNDALPVAPECAAGRYLIGRGCHALPAEQAVRWVPSLPYGPNQAFPALLALVTDVTDANRALNLHRTWLAPDGSGKAPVDRPRLLLKGHRKAGGVIRLTPDDEVMSGLGIGEGLETCLTVLTAGWAPVWCCLDAGNVGAFPVLPGIESLTIFADHDPAGRRAAEKCAVRWHGAGCEARIVLPPTEGDDVNDWARSLADAA</sequence>
<accession>A0ABX2KVZ2</accession>